<evidence type="ECO:0000313" key="2">
    <source>
        <dbReference type="Proteomes" id="UP000243799"/>
    </source>
</evidence>
<dbReference type="Proteomes" id="UP000243799">
    <property type="component" value="Unassembled WGS sequence"/>
</dbReference>
<reference evidence="2" key="1">
    <citation type="submission" date="2016-10" db="EMBL/GenBank/DDBJ databases">
        <authorList>
            <person name="Varghese N."/>
            <person name="Submissions S."/>
        </authorList>
    </citation>
    <scope>NUCLEOTIDE SEQUENCE [LARGE SCALE GENOMIC DNA]</scope>
    <source>
        <strain evidence="2">CGMCC 4.3568</strain>
    </source>
</reference>
<name>A0A1I0Z5Y3_9PSEU</name>
<dbReference type="AlphaFoldDB" id="A0A1I0Z5Y3"/>
<organism evidence="1 2">
    <name type="scientific">Amycolatopsis marina</name>
    <dbReference type="NCBI Taxonomy" id="490629"/>
    <lineage>
        <taxon>Bacteria</taxon>
        <taxon>Bacillati</taxon>
        <taxon>Actinomycetota</taxon>
        <taxon>Actinomycetes</taxon>
        <taxon>Pseudonocardiales</taxon>
        <taxon>Pseudonocardiaceae</taxon>
        <taxon>Amycolatopsis</taxon>
    </lineage>
</organism>
<dbReference type="STRING" id="490629.SAMN05216266_10653"/>
<dbReference type="EMBL" id="FOKG01000006">
    <property type="protein sequence ID" value="SFB19673.1"/>
    <property type="molecule type" value="Genomic_DNA"/>
</dbReference>
<dbReference type="OrthoDB" id="9906790at2"/>
<protein>
    <submittedName>
        <fullName evidence="1">Uncharacterized protein</fullName>
    </submittedName>
</protein>
<proteinExistence type="predicted"/>
<keyword evidence="2" id="KW-1185">Reference proteome</keyword>
<sequence>MAGHLEEAAGALNAAAEQVPVDLVNGADQQLGAVVQYIQQAGGPLGEQLTGEVVAAQSDLQGLLGRLADLQGRLQTAAQQVLQGGG</sequence>
<dbReference type="RefSeq" id="WP_091672811.1">
    <property type="nucleotide sequence ID" value="NZ_FOKG01000006.1"/>
</dbReference>
<accession>A0A1I0Z5Y3</accession>
<gene>
    <name evidence="1" type="ORF">SAMN05216266_10653</name>
</gene>
<evidence type="ECO:0000313" key="1">
    <source>
        <dbReference type="EMBL" id="SFB19673.1"/>
    </source>
</evidence>